<reference evidence="9 10" key="1">
    <citation type="submission" date="2019-03" db="EMBL/GenBank/DDBJ databases">
        <title>Genomic Encyclopedia of Type Strains, Phase IV (KMG-IV): sequencing the most valuable type-strain genomes for metagenomic binning, comparative biology and taxonomic classification.</title>
        <authorList>
            <person name="Goeker M."/>
        </authorList>
    </citation>
    <scope>NUCLEOTIDE SEQUENCE [LARGE SCALE GENOMIC DNA]</scope>
    <source>
        <strain evidence="9 10">LX-B</strain>
    </source>
</reference>
<dbReference type="SUPFAM" id="SSF144091">
    <property type="entry name" value="Rhomboid-like"/>
    <property type="match status" value="1"/>
</dbReference>
<evidence type="ECO:0000313" key="10">
    <source>
        <dbReference type="Proteomes" id="UP000295008"/>
    </source>
</evidence>
<dbReference type="PANTHER" id="PTHR43066">
    <property type="entry name" value="RHOMBOID-RELATED PROTEIN"/>
    <property type="match status" value="1"/>
</dbReference>
<evidence type="ECO:0000256" key="1">
    <source>
        <dbReference type="ARBA" id="ARBA00004141"/>
    </source>
</evidence>
<dbReference type="Proteomes" id="UP000295008">
    <property type="component" value="Unassembled WGS sequence"/>
</dbReference>
<dbReference type="InterPro" id="IPR035952">
    <property type="entry name" value="Rhomboid-like_sf"/>
</dbReference>
<feature type="transmembrane region" description="Helical" evidence="7">
    <location>
        <begin position="12"/>
        <end position="32"/>
    </location>
</feature>
<evidence type="ECO:0000256" key="4">
    <source>
        <dbReference type="ARBA" id="ARBA00022692"/>
    </source>
</evidence>
<feature type="transmembrane region" description="Helical" evidence="7">
    <location>
        <begin position="155"/>
        <end position="180"/>
    </location>
</feature>
<dbReference type="RefSeq" id="WP_132013808.1">
    <property type="nucleotide sequence ID" value="NZ_SLUN01000007.1"/>
</dbReference>
<keyword evidence="4 7" id="KW-0812">Transmembrane</keyword>
<evidence type="ECO:0000256" key="7">
    <source>
        <dbReference type="SAM" id="Phobius"/>
    </source>
</evidence>
<dbReference type="GO" id="GO:0004252">
    <property type="term" value="F:serine-type endopeptidase activity"/>
    <property type="evidence" value="ECO:0007669"/>
    <property type="project" value="InterPro"/>
</dbReference>
<feature type="transmembrane region" description="Helical" evidence="7">
    <location>
        <begin position="200"/>
        <end position="219"/>
    </location>
</feature>
<dbReference type="Pfam" id="PF01694">
    <property type="entry name" value="Rhomboid"/>
    <property type="match status" value="1"/>
</dbReference>
<keyword evidence="10" id="KW-1185">Reference proteome</keyword>
<keyword evidence="5 7" id="KW-1133">Transmembrane helix</keyword>
<dbReference type="GO" id="GO:0016020">
    <property type="term" value="C:membrane"/>
    <property type="evidence" value="ECO:0007669"/>
    <property type="project" value="UniProtKB-SubCell"/>
</dbReference>
<dbReference type="FunFam" id="1.20.1540.10:FF:000027">
    <property type="entry name" value="Rhomboid family intramembrane serine protease"/>
    <property type="match status" value="1"/>
</dbReference>
<keyword evidence="9" id="KW-0645">Protease</keyword>
<evidence type="ECO:0000256" key="5">
    <source>
        <dbReference type="ARBA" id="ARBA00022989"/>
    </source>
</evidence>
<dbReference type="GO" id="GO:0006508">
    <property type="term" value="P:proteolysis"/>
    <property type="evidence" value="ECO:0007669"/>
    <property type="project" value="UniProtKB-KW"/>
</dbReference>
<dbReference type="PANTHER" id="PTHR43066:SF26">
    <property type="entry name" value="RHOMBOID PROTEASE GLPG"/>
    <property type="match status" value="1"/>
</dbReference>
<dbReference type="InterPro" id="IPR022764">
    <property type="entry name" value="Peptidase_S54_rhomboid_dom"/>
</dbReference>
<feature type="transmembrane region" description="Helical" evidence="7">
    <location>
        <begin position="130"/>
        <end position="148"/>
    </location>
</feature>
<evidence type="ECO:0000256" key="2">
    <source>
        <dbReference type="ARBA" id="ARBA00022475"/>
    </source>
</evidence>
<keyword evidence="2" id="KW-1003">Cell membrane</keyword>
<accession>A0A4R1S075</accession>
<keyword evidence="9" id="KW-0378">Hydrolase</keyword>
<dbReference type="OrthoDB" id="9813074at2"/>
<evidence type="ECO:0000313" key="9">
    <source>
        <dbReference type="EMBL" id="TCL71672.1"/>
    </source>
</evidence>
<evidence type="ECO:0000259" key="8">
    <source>
        <dbReference type="Pfam" id="PF01694"/>
    </source>
</evidence>
<dbReference type="Gene3D" id="1.20.1540.10">
    <property type="entry name" value="Rhomboid-like"/>
    <property type="match status" value="1"/>
</dbReference>
<feature type="transmembrane region" description="Helical" evidence="7">
    <location>
        <begin position="106"/>
        <end position="124"/>
    </location>
</feature>
<keyword evidence="6 7" id="KW-0472">Membrane</keyword>
<organism evidence="9 10">
    <name type="scientific">Hydrogenispora ethanolica</name>
    <dbReference type="NCBI Taxonomy" id="1082276"/>
    <lineage>
        <taxon>Bacteria</taxon>
        <taxon>Bacillati</taxon>
        <taxon>Bacillota</taxon>
        <taxon>Hydrogenispora</taxon>
    </lineage>
</organism>
<comment type="caution">
    <text evidence="9">The sequence shown here is derived from an EMBL/GenBank/DDBJ whole genome shotgun (WGS) entry which is preliminary data.</text>
</comment>
<proteinExistence type="predicted"/>
<feature type="domain" description="Peptidase S54 rhomboid" evidence="8">
    <location>
        <begin position="68"/>
        <end position="219"/>
    </location>
</feature>
<evidence type="ECO:0000256" key="3">
    <source>
        <dbReference type="ARBA" id="ARBA00022519"/>
    </source>
</evidence>
<dbReference type="AlphaFoldDB" id="A0A4R1S075"/>
<dbReference type="EMBL" id="SLUN01000007">
    <property type="protein sequence ID" value="TCL71672.1"/>
    <property type="molecule type" value="Genomic_DNA"/>
</dbReference>
<keyword evidence="3" id="KW-0997">Cell inner membrane</keyword>
<sequence length="225" mass="25405">MIPLRDTIPSRRWPVMNILLILASLLIFFYQIKLLQLDPDLYRALIDQYGLIPVRFLKRQALDTATLLPFLSYIFLHGSWLHVIGNLWALWLFGDNVEDRMGSFRYLAFYLTCGIVAGLVHVWSDPLSKMVTIGGSGAIAGVMGAYFVMYPTAWIVTLIPIFFIPFFIRIPAVIYLGVWLLTQVYSMVLSQAGAGTASNIAFAAHVGGFVGGMILQPFYRKSRYR</sequence>
<evidence type="ECO:0000256" key="6">
    <source>
        <dbReference type="ARBA" id="ARBA00023136"/>
    </source>
</evidence>
<protein>
    <submittedName>
        <fullName evidence="9">Membrane associated rhomboid family serine protease</fullName>
    </submittedName>
</protein>
<comment type="subcellular location">
    <subcellularLocation>
        <location evidence="1">Membrane</location>
        <topology evidence="1">Multi-pass membrane protein</topology>
    </subcellularLocation>
</comment>
<feature type="transmembrane region" description="Helical" evidence="7">
    <location>
        <begin position="70"/>
        <end position="94"/>
    </location>
</feature>
<name>A0A4R1S075_HYDET</name>
<gene>
    <name evidence="9" type="ORF">EDC14_1007136</name>
</gene>